<dbReference type="InterPro" id="IPR050231">
    <property type="entry name" value="Iron_ascorbate_oxido_reductase"/>
</dbReference>
<sequence>MDVLLETQAPWAEFILAGTKTIETRRYPCPDHLIGRKIWLLESPAGTAGTSAVPNSVDLMESSDLRVVGFVTVTACVLYSSQEQWDADVAKHCVTPESGYSWSSDVPVYGWILSDPQAALPPPITTIARSYRSFFIPVLHVPTVDITDPESPDVHAAICAQCKTLGFLRVTWNAFPVDVVRAAHDVTRAFFALDDSTKAAATKSATAKTNDSFCSTGFRGNTSAYNTGGRESWSCVRPDFDPAAPLLSAYYRNPLHFAVAPDPQVPWPSPETAPGFRVAVTAYYAAVEALGRVLLGIFGRILELDDPGLLQALSKDHTSSLNLTSLRLRDEATVPEAILPAHADLTSLTVLSHDESDGASGTACLQVRNPAYDPLVPHSLQWVALADAPPGAPPSFLVNLGQIMERWSHGALKATLHRVMRPLHPSVLRRRQALVFFFVTNYDAVLVPLAKHKNSTIMYSPETMAAYTAARLGVFHDPSVSLAEAYAMYNKDVLAPAEYMALDK</sequence>
<name>A0A1V9YBY1_ACHHY</name>
<dbReference type="InterPro" id="IPR005123">
    <property type="entry name" value="Oxoglu/Fe-dep_dioxygenase_dom"/>
</dbReference>
<dbReference type="EMBL" id="JNBR01002254">
    <property type="protein sequence ID" value="OQR83224.1"/>
    <property type="molecule type" value="Genomic_DNA"/>
</dbReference>
<dbReference type="Gene3D" id="2.60.120.330">
    <property type="entry name" value="B-lactam Antibiotic, Isopenicillin N Synthase, Chain"/>
    <property type="match status" value="1"/>
</dbReference>
<gene>
    <name evidence="2" type="ORF">ACHHYP_14965</name>
</gene>
<organism evidence="2 3">
    <name type="scientific">Achlya hypogyna</name>
    <name type="common">Oomycete</name>
    <name type="synonym">Protoachlya hypogyna</name>
    <dbReference type="NCBI Taxonomy" id="1202772"/>
    <lineage>
        <taxon>Eukaryota</taxon>
        <taxon>Sar</taxon>
        <taxon>Stramenopiles</taxon>
        <taxon>Oomycota</taxon>
        <taxon>Saprolegniomycetes</taxon>
        <taxon>Saprolegniales</taxon>
        <taxon>Achlyaceae</taxon>
        <taxon>Achlya</taxon>
    </lineage>
</organism>
<dbReference type="SUPFAM" id="SSF51197">
    <property type="entry name" value="Clavaminate synthase-like"/>
    <property type="match status" value="1"/>
</dbReference>
<dbReference type="InterPro" id="IPR044861">
    <property type="entry name" value="IPNS-like_FE2OG_OXY"/>
</dbReference>
<accession>A0A1V9YBY1</accession>
<dbReference type="InterPro" id="IPR026992">
    <property type="entry name" value="DIOX_N"/>
</dbReference>
<dbReference type="Pfam" id="PF03171">
    <property type="entry name" value="2OG-FeII_Oxy"/>
    <property type="match status" value="1"/>
</dbReference>
<dbReference type="InterPro" id="IPR027443">
    <property type="entry name" value="IPNS-like_sf"/>
</dbReference>
<evidence type="ECO:0000313" key="2">
    <source>
        <dbReference type="EMBL" id="OQR83224.1"/>
    </source>
</evidence>
<dbReference type="Pfam" id="PF14226">
    <property type="entry name" value="DIOX_N"/>
    <property type="match status" value="1"/>
</dbReference>
<dbReference type="PANTHER" id="PTHR47990">
    <property type="entry name" value="2-OXOGLUTARATE (2OG) AND FE(II)-DEPENDENT OXYGENASE SUPERFAMILY PROTEIN-RELATED"/>
    <property type="match status" value="1"/>
</dbReference>
<dbReference type="OrthoDB" id="288590at2759"/>
<dbReference type="AlphaFoldDB" id="A0A1V9YBY1"/>
<evidence type="ECO:0000259" key="1">
    <source>
        <dbReference type="PROSITE" id="PS51471"/>
    </source>
</evidence>
<dbReference type="Gene3D" id="2.30.130.30">
    <property type="entry name" value="Hypothetical protein"/>
    <property type="match status" value="1"/>
</dbReference>
<protein>
    <recommendedName>
        <fullName evidence="1">Fe2OG dioxygenase domain-containing protein</fullName>
    </recommendedName>
</protein>
<evidence type="ECO:0000313" key="3">
    <source>
        <dbReference type="Proteomes" id="UP000243579"/>
    </source>
</evidence>
<keyword evidence="3" id="KW-1185">Reference proteome</keyword>
<reference evidence="2 3" key="1">
    <citation type="journal article" date="2014" name="Genome Biol. Evol.">
        <title>The secreted proteins of Achlya hypogyna and Thraustotheca clavata identify the ancestral oomycete secretome and reveal gene acquisitions by horizontal gene transfer.</title>
        <authorList>
            <person name="Misner I."/>
            <person name="Blouin N."/>
            <person name="Leonard G."/>
            <person name="Richards T.A."/>
            <person name="Lane C.E."/>
        </authorList>
    </citation>
    <scope>NUCLEOTIDE SEQUENCE [LARGE SCALE GENOMIC DNA]</scope>
    <source>
        <strain evidence="2 3">ATCC 48635</strain>
    </source>
</reference>
<feature type="domain" description="Fe2OG dioxygenase" evidence="1">
    <location>
        <begin position="316"/>
        <end position="440"/>
    </location>
</feature>
<dbReference type="STRING" id="1202772.A0A1V9YBY1"/>
<dbReference type="Proteomes" id="UP000243579">
    <property type="component" value="Unassembled WGS sequence"/>
</dbReference>
<comment type="caution">
    <text evidence="2">The sequence shown here is derived from an EMBL/GenBank/DDBJ whole genome shotgun (WGS) entry which is preliminary data.</text>
</comment>
<dbReference type="InterPro" id="IPR015947">
    <property type="entry name" value="PUA-like_sf"/>
</dbReference>
<dbReference type="PROSITE" id="PS51471">
    <property type="entry name" value="FE2OG_OXY"/>
    <property type="match status" value="1"/>
</dbReference>
<dbReference type="SUPFAM" id="SSF88697">
    <property type="entry name" value="PUA domain-like"/>
    <property type="match status" value="1"/>
</dbReference>
<proteinExistence type="predicted"/>